<organism evidence="1 2">
    <name type="scientific">Choristoneura fumiferana</name>
    <name type="common">Spruce budworm moth</name>
    <name type="synonym">Archips fumiferana</name>
    <dbReference type="NCBI Taxonomy" id="7141"/>
    <lineage>
        <taxon>Eukaryota</taxon>
        <taxon>Metazoa</taxon>
        <taxon>Ecdysozoa</taxon>
        <taxon>Arthropoda</taxon>
        <taxon>Hexapoda</taxon>
        <taxon>Insecta</taxon>
        <taxon>Pterygota</taxon>
        <taxon>Neoptera</taxon>
        <taxon>Endopterygota</taxon>
        <taxon>Lepidoptera</taxon>
        <taxon>Glossata</taxon>
        <taxon>Ditrysia</taxon>
        <taxon>Tortricoidea</taxon>
        <taxon>Tortricidae</taxon>
        <taxon>Tortricinae</taxon>
        <taxon>Choristoneura</taxon>
    </lineage>
</organism>
<reference evidence="1 2" key="1">
    <citation type="journal article" date="2022" name="Genome Biol. Evol.">
        <title>The Spruce Budworm Genome: Reconstructing the Evolutionary History of Antifreeze Proteins.</title>
        <authorList>
            <person name="Beliveau C."/>
            <person name="Gagne P."/>
            <person name="Picq S."/>
            <person name="Vernygora O."/>
            <person name="Keeling C.I."/>
            <person name="Pinkney K."/>
            <person name="Doucet D."/>
            <person name="Wen F."/>
            <person name="Johnston J.S."/>
            <person name="Maaroufi H."/>
            <person name="Boyle B."/>
            <person name="Laroche J."/>
            <person name="Dewar K."/>
            <person name="Juretic N."/>
            <person name="Blackburn G."/>
            <person name="Nisole A."/>
            <person name="Brunet B."/>
            <person name="Brandao M."/>
            <person name="Lumley L."/>
            <person name="Duan J."/>
            <person name="Quan G."/>
            <person name="Lucarotti C.J."/>
            <person name="Roe A.D."/>
            <person name="Sperling F.A.H."/>
            <person name="Levesque R.C."/>
            <person name="Cusson M."/>
        </authorList>
    </citation>
    <scope>NUCLEOTIDE SEQUENCE [LARGE SCALE GENOMIC DNA]</scope>
    <source>
        <tissue evidence="1">Whole insects</tissue>
    </source>
</reference>
<evidence type="ECO:0000313" key="2">
    <source>
        <dbReference type="Proteomes" id="UP001064048"/>
    </source>
</evidence>
<protein>
    <submittedName>
        <fullName evidence="1">Uncharacterized protein</fullName>
    </submittedName>
</protein>
<dbReference type="Proteomes" id="UP001064048">
    <property type="component" value="Chromosome 26"/>
</dbReference>
<name>A0ACC0JRP6_CHOFU</name>
<sequence>MHSGLILTCFLSVSADNLFNYKLYKDVLDPEMCKLQVQSMSHEFYDASFRTPEGILDGNFASLGHYHQCLAINQDFPDSNIQGKYCLLRSHMTLPIIRIPTLAGVSVSEEKLTWTEMTLPPRLMKAYASQSLALAVCVPKTCTVDVMLAPYARNPVVNFNYSEEYCRLPNDRPFVAADYVAIFVFSLIALLTVFSTAYDLRHTLLLGKDPKQASELYRACSLYTNTRRLLAFKKPRPIDCLDGIRSLSILWIVLYHTYCTYFFYSNYVVNSLEAFECKPTTDTRTRPLLLPEHSHEVGAVLHRDALWLRPACL</sequence>
<evidence type="ECO:0000313" key="1">
    <source>
        <dbReference type="EMBL" id="KAI8426833.1"/>
    </source>
</evidence>
<accession>A0ACC0JRP6</accession>
<keyword evidence="2" id="KW-1185">Reference proteome</keyword>
<comment type="caution">
    <text evidence="1">The sequence shown here is derived from an EMBL/GenBank/DDBJ whole genome shotgun (WGS) entry which is preliminary data.</text>
</comment>
<dbReference type="EMBL" id="CM046126">
    <property type="protein sequence ID" value="KAI8426833.1"/>
    <property type="molecule type" value="Genomic_DNA"/>
</dbReference>
<proteinExistence type="predicted"/>
<gene>
    <name evidence="1" type="ORF">MSG28_014515</name>
</gene>